<gene>
    <name evidence="1" type="ORF">K458DRAFT_382963</name>
</gene>
<dbReference type="AlphaFoldDB" id="A0A6G1JH93"/>
<dbReference type="EMBL" id="MU005571">
    <property type="protein sequence ID" value="KAF2689836.1"/>
    <property type="molecule type" value="Genomic_DNA"/>
</dbReference>
<proteinExistence type="predicted"/>
<keyword evidence="2" id="KW-1185">Reference proteome</keyword>
<dbReference type="Proteomes" id="UP000799291">
    <property type="component" value="Unassembled WGS sequence"/>
</dbReference>
<accession>A0A6G1JH93</accession>
<evidence type="ECO:0000313" key="1">
    <source>
        <dbReference type="EMBL" id="KAF2689836.1"/>
    </source>
</evidence>
<reference evidence="1" key="1">
    <citation type="journal article" date="2020" name="Stud. Mycol.">
        <title>101 Dothideomycetes genomes: a test case for predicting lifestyles and emergence of pathogens.</title>
        <authorList>
            <person name="Haridas S."/>
            <person name="Albert R."/>
            <person name="Binder M."/>
            <person name="Bloem J."/>
            <person name="Labutti K."/>
            <person name="Salamov A."/>
            <person name="Andreopoulos B."/>
            <person name="Baker S."/>
            <person name="Barry K."/>
            <person name="Bills G."/>
            <person name="Bluhm B."/>
            <person name="Cannon C."/>
            <person name="Castanera R."/>
            <person name="Culley D."/>
            <person name="Daum C."/>
            <person name="Ezra D."/>
            <person name="Gonzalez J."/>
            <person name="Henrissat B."/>
            <person name="Kuo A."/>
            <person name="Liang C."/>
            <person name="Lipzen A."/>
            <person name="Lutzoni F."/>
            <person name="Magnuson J."/>
            <person name="Mondo S."/>
            <person name="Nolan M."/>
            <person name="Ohm R."/>
            <person name="Pangilinan J."/>
            <person name="Park H.-J."/>
            <person name="Ramirez L."/>
            <person name="Alfaro M."/>
            <person name="Sun H."/>
            <person name="Tritt A."/>
            <person name="Yoshinaga Y."/>
            <person name="Zwiers L.-H."/>
            <person name="Turgeon B."/>
            <person name="Goodwin S."/>
            <person name="Spatafora J."/>
            <person name="Crous P."/>
            <person name="Grigoriev I."/>
        </authorList>
    </citation>
    <scope>NUCLEOTIDE SEQUENCE</scope>
    <source>
        <strain evidence="1">CBS 122367</strain>
    </source>
</reference>
<protein>
    <submittedName>
        <fullName evidence="1">Uncharacterized protein</fullName>
    </submittedName>
</protein>
<sequence length="230" mass="24717">MAIAPALGGGCCNGANRHSGGEKAARQSQCSRRAAESRVANEDEGGEAQEAGRWQEWSSDWALGRTSRPGLQEDSACRPRGTVVGLFASLMTSWCRIWKGRWDHASVATVIFRALPSNVCVCHCAGENAHAQLANMDDNTERRLSPTEGPPDQHYMGSITRTSLSLLQIRPARYLTGSTTSCNHAPASTMYAVPVAPLMNSVPVPLLSDDPVGAFICNTMYRSPSLDAEP</sequence>
<organism evidence="1 2">
    <name type="scientific">Lentithecium fluviatile CBS 122367</name>
    <dbReference type="NCBI Taxonomy" id="1168545"/>
    <lineage>
        <taxon>Eukaryota</taxon>
        <taxon>Fungi</taxon>
        <taxon>Dikarya</taxon>
        <taxon>Ascomycota</taxon>
        <taxon>Pezizomycotina</taxon>
        <taxon>Dothideomycetes</taxon>
        <taxon>Pleosporomycetidae</taxon>
        <taxon>Pleosporales</taxon>
        <taxon>Massarineae</taxon>
        <taxon>Lentitheciaceae</taxon>
        <taxon>Lentithecium</taxon>
    </lineage>
</organism>
<name>A0A6G1JH93_9PLEO</name>
<evidence type="ECO:0000313" key="2">
    <source>
        <dbReference type="Proteomes" id="UP000799291"/>
    </source>
</evidence>